<dbReference type="EMBL" id="MUYT01000004">
    <property type="protein sequence ID" value="OOS21760.1"/>
    <property type="molecule type" value="Genomic_DNA"/>
</dbReference>
<evidence type="ECO:0000256" key="1">
    <source>
        <dbReference type="SAM" id="MobiDB-lite"/>
    </source>
</evidence>
<keyword evidence="2" id="KW-0472">Membrane</keyword>
<feature type="compositionally biased region" description="Basic and acidic residues" evidence="1">
    <location>
        <begin position="221"/>
        <end position="230"/>
    </location>
</feature>
<name>A0A1T0CHD6_9GAMM</name>
<feature type="region of interest" description="Disordered" evidence="1">
    <location>
        <begin position="86"/>
        <end position="106"/>
    </location>
</feature>
<feature type="region of interest" description="Disordered" evidence="1">
    <location>
        <begin position="202"/>
        <end position="288"/>
    </location>
</feature>
<feature type="compositionally biased region" description="Low complexity" evidence="1">
    <location>
        <begin position="276"/>
        <end position="287"/>
    </location>
</feature>
<sequence>MPPTQPMPHLPIDNTAHLAQKHRQSQQRSLSLVLSIMLSILVHGLVLLVLIYFQQPPNIPTHTIQAELVSADVVADIEAKIRDGVATLGSSDGSDASNDKDNNTAQMSANQSADFNQDMRQPMGDSASMLPQNDSINSNNDANQIFIPAPNTMTSDTVSDNQVQKSEAMLEYERRLLEKESAYLAQQQAFAAQLDAQIMAEMQQQRDKERQRLQEQQQTVDDYKRIEQSSHHITASNKEQSETANQAKQEKNRPSSIASLKDGQATITFKSGGGSHQSHGSTQSNSSALSAIKAKVQAHFSPPINTQGERSVLVITVAQDGTVLDVSVSGSHSALNDAAKTAVYAASPLPIDPNNPKTYPTIRIGLTGTS</sequence>
<dbReference type="RefSeq" id="WP_158077857.1">
    <property type="nucleotide sequence ID" value="NZ_MUYT01000004.1"/>
</dbReference>
<gene>
    <name evidence="3" type="ORF">B0682_03830</name>
</gene>
<keyword evidence="2" id="KW-0812">Transmembrane</keyword>
<feature type="compositionally biased region" description="Polar residues" evidence="1">
    <location>
        <begin position="231"/>
        <end position="247"/>
    </location>
</feature>
<feature type="transmembrane region" description="Helical" evidence="2">
    <location>
        <begin position="30"/>
        <end position="53"/>
    </location>
</feature>
<evidence type="ECO:0000313" key="4">
    <source>
        <dbReference type="Proteomes" id="UP000191094"/>
    </source>
</evidence>
<accession>A0A1T0CHD6</accession>
<dbReference type="SUPFAM" id="SSF74653">
    <property type="entry name" value="TolA/TonB C-terminal domain"/>
    <property type="match status" value="1"/>
</dbReference>
<evidence type="ECO:0000256" key="2">
    <source>
        <dbReference type="SAM" id="Phobius"/>
    </source>
</evidence>
<feature type="compositionally biased region" description="Basic and acidic residues" evidence="1">
    <location>
        <begin position="204"/>
        <end position="213"/>
    </location>
</feature>
<dbReference type="OrthoDB" id="9779830at2"/>
<evidence type="ECO:0008006" key="5">
    <source>
        <dbReference type="Google" id="ProtNLM"/>
    </source>
</evidence>
<organism evidence="3 4">
    <name type="scientific">Lwoffella lincolnii</name>
    <dbReference type="NCBI Taxonomy" id="90241"/>
    <lineage>
        <taxon>Bacteria</taxon>
        <taxon>Pseudomonadati</taxon>
        <taxon>Pseudomonadota</taxon>
        <taxon>Gammaproteobacteria</taxon>
        <taxon>Moraxellales</taxon>
        <taxon>Moraxellaceae</taxon>
        <taxon>Lwoffella</taxon>
    </lineage>
</organism>
<dbReference type="STRING" id="90241.B0682_03830"/>
<dbReference type="Proteomes" id="UP000191094">
    <property type="component" value="Unassembled WGS sequence"/>
</dbReference>
<comment type="caution">
    <text evidence="3">The sequence shown here is derived from an EMBL/GenBank/DDBJ whole genome shotgun (WGS) entry which is preliminary data.</text>
</comment>
<keyword evidence="2" id="KW-1133">Transmembrane helix</keyword>
<dbReference type="Pfam" id="PF13103">
    <property type="entry name" value="TonB_2"/>
    <property type="match status" value="1"/>
</dbReference>
<dbReference type="AlphaFoldDB" id="A0A1T0CHD6"/>
<dbReference type="Gene3D" id="3.30.1150.10">
    <property type="match status" value="1"/>
</dbReference>
<reference evidence="3 4" key="1">
    <citation type="submission" date="2017-02" db="EMBL/GenBank/DDBJ databases">
        <title>Draft genome sequence of Moraxella lincolnii CCUG 9405T type strain.</title>
        <authorList>
            <person name="Salva-Serra F."/>
            <person name="Engstrom-Jakobsson H."/>
            <person name="Thorell K."/>
            <person name="Jaen-Luchoro D."/>
            <person name="Gonzales-Siles L."/>
            <person name="Karlsson R."/>
            <person name="Yazdan S."/>
            <person name="Boulund F."/>
            <person name="Johnning A."/>
            <person name="Engstrand L."/>
            <person name="Kristiansson E."/>
            <person name="Moore E."/>
        </authorList>
    </citation>
    <scope>NUCLEOTIDE SEQUENCE [LARGE SCALE GENOMIC DNA]</scope>
    <source>
        <strain evidence="3 4">CCUG 9405</strain>
    </source>
</reference>
<keyword evidence="4" id="KW-1185">Reference proteome</keyword>
<evidence type="ECO:0000313" key="3">
    <source>
        <dbReference type="EMBL" id="OOS21760.1"/>
    </source>
</evidence>
<proteinExistence type="predicted"/>
<protein>
    <recommendedName>
        <fullName evidence="5">TonB C-terminal domain-containing protein</fullName>
    </recommendedName>
</protein>